<feature type="region of interest" description="Disordered" evidence="1">
    <location>
        <begin position="106"/>
        <end position="175"/>
    </location>
</feature>
<name>A0ABR0EAU0_ZASCE</name>
<keyword evidence="3" id="KW-1185">Reference proteome</keyword>
<organism evidence="2 3">
    <name type="scientific">Zasmidium cellare</name>
    <name type="common">Wine cellar mold</name>
    <name type="synonym">Racodium cellare</name>
    <dbReference type="NCBI Taxonomy" id="395010"/>
    <lineage>
        <taxon>Eukaryota</taxon>
        <taxon>Fungi</taxon>
        <taxon>Dikarya</taxon>
        <taxon>Ascomycota</taxon>
        <taxon>Pezizomycotina</taxon>
        <taxon>Dothideomycetes</taxon>
        <taxon>Dothideomycetidae</taxon>
        <taxon>Mycosphaerellales</taxon>
        <taxon>Mycosphaerellaceae</taxon>
        <taxon>Zasmidium</taxon>
    </lineage>
</organism>
<dbReference type="EMBL" id="JAXOVC010000008">
    <property type="protein sequence ID" value="KAK4498449.1"/>
    <property type="molecule type" value="Genomic_DNA"/>
</dbReference>
<comment type="caution">
    <text evidence="2">The sequence shown here is derived from an EMBL/GenBank/DDBJ whole genome shotgun (WGS) entry which is preliminary data.</text>
</comment>
<proteinExistence type="predicted"/>
<gene>
    <name evidence="2" type="ORF">PRZ48_011107</name>
</gene>
<accession>A0ABR0EAU0</accession>
<evidence type="ECO:0000256" key="1">
    <source>
        <dbReference type="SAM" id="MobiDB-lite"/>
    </source>
</evidence>
<dbReference type="Proteomes" id="UP001305779">
    <property type="component" value="Unassembled WGS sequence"/>
</dbReference>
<reference evidence="2 3" key="1">
    <citation type="journal article" date="2023" name="G3 (Bethesda)">
        <title>A chromosome-level genome assembly of Zasmidium syzygii isolated from banana leaves.</title>
        <authorList>
            <person name="van Westerhoven A.C."/>
            <person name="Mehrabi R."/>
            <person name="Talebi R."/>
            <person name="Steentjes M.B.F."/>
            <person name="Corcolon B."/>
            <person name="Chong P.A."/>
            <person name="Kema G.H.J."/>
            <person name="Seidl M.F."/>
        </authorList>
    </citation>
    <scope>NUCLEOTIDE SEQUENCE [LARGE SCALE GENOMIC DNA]</scope>
    <source>
        <strain evidence="2 3">P124</strain>
    </source>
</reference>
<sequence length="205" mass="21773">MDFQSLNRLPTGIEVECLDPLGQVLVKLLDIYEAEGDGVEERTASRASEGLARPGKAGEPARIEIGTDELQYFDGKTSNMDMDDMEIDPALAAAMGFSGFGTQPNAKKRKFNNSGEGFVDPNIGKSTGATGANNVAVGERKSAKSAGESSKTTVSEVRESGPVGESAGVKPSLEALRHGVRNEKGDMAYFLPSFVEDPWKGLEAK</sequence>
<feature type="compositionally biased region" description="Polar residues" evidence="1">
    <location>
        <begin position="124"/>
        <end position="133"/>
    </location>
</feature>
<protein>
    <submittedName>
        <fullName evidence="2">Uncharacterized protein</fullName>
    </submittedName>
</protein>
<evidence type="ECO:0000313" key="3">
    <source>
        <dbReference type="Proteomes" id="UP001305779"/>
    </source>
</evidence>
<evidence type="ECO:0000313" key="2">
    <source>
        <dbReference type="EMBL" id="KAK4498449.1"/>
    </source>
</evidence>